<feature type="domain" description="GAF" evidence="2">
    <location>
        <begin position="83"/>
        <end position="163"/>
    </location>
</feature>
<evidence type="ECO:0000313" key="4">
    <source>
        <dbReference type="Proteomes" id="UP001441944"/>
    </source>
</evidence>
<evidence type="ECO:0000259" key="2">
    <source>
        <dbReference type="Pfam" id="PF01590"/>
    </source>
</evidence>
<dbReference type="EMBL" id="BAABWU010000014">
    <property type="protein sequence ID" value="GAA6197675.1"/>
    <property type="molecule type" value="Genomic_DNA"/>
</dbReference>
<sequence length="409" mass="45402">MQQLASPVNEWKNQGSSDELLVLSSSTGRDFIQFFAETLADCFEIDLVTIGELLVMENERISVLAGSMDGKPLEDFDYQACLTPCIAVIQTAQPIILLSDVQKSYTEDNLLREQGIRSYIGIPLKNSEGELIGVVQASWRREIDPEEAEHVLETIDMFVARLSAELVTLHAMRILAALAEGPSLIGNLDTLRLLTEQMQTALKVRVAFIAETLPEDDHSFRLLTYCQDGKLIPDVENEIVPYTGTPCTHLKDKDVFIVRTELQEAFPTQMQYKEANLVSYLGQNIRDESGQVIGHFALQHDRELLDKILQADLFKLFSARLNLELRKFHAEQHQRDGGETHPPTMAQDAAGKTLPPALAQSVSEKLAALQDRVAGLEKSLENGGAPKVPADLKALQAELVATQKLLSSR</sequence>
<accession>A0ABQ0AP56</accession>
<keyword evidence="4" id="KW-1185">Reference proteome</keyword>
<organism evidence="3 4">
    <name type="scientific">Pseudophaeobacter arcticus</name>
    <dbReference type="NCBI Taxonomy" id="385492"/>
    <lineage>
        <taxon>Bacteria</taxon>
        <taxon>Pseudomonadati</taxon>
        <taxon>Pseudomonadota</taxon>
        <taxon>Alphaproteobacteria</taxon>
        <taxon>Rhodobacterales</taxon>
        <taxon>Paracoccaceae</taxon>
        <taxon>Pseudophaeobacter</taxon>
    </lineage>
</organism>
<proteinExistence type="predicted"/>
<reference evidence="3 4" key="1">
    <citation type="submission" date="2024-04" db="EMBL/GenBank/DDBJ databases">
        <title>Draft genome sequence of Pseudophaeobacter arcticus NBRC 116598.</title>
        <authorList>
            <person name="Miyakawa T."/>
            <person name="Kusuya Y."/>
            <person name="Miura T."/>
        </authorList>
    </citation>
    <scope>NUCLEOTIDE SEQUENCE [LARGE SCALE GENOMIC DNA]</scope>
    <source>
        <strain evidence="3 4">SU-CL00105</strain>
    </source>
</reference>
<dbReference type="Proteomes" id="UP001441944">
    <property type="component" value="Unassembled WGS sequence"/>
</dbReference>
<name>A0ABQ0AP56_9RHOB</name>
<feature type="region of interest" description="Disordered" evidence="1">
    <location>
        <begin position="332"/>
        <end position="352"/>
    </location>
</feature>
<comment type="caution">
    <text evidence="3">The sequence shown here is derived from an EMBL/GenBank/DDBJ whole genome shotgun (WGS) entry which is preliminary data.</text>
</comment>
<evidence type="ECO:0000256" key="1">
    <source>
        <dbReference type="SAM" id="MobiDB-lite"/>
    </source>
</evidence>
<dbReference type="InterPro" id="IPR003018">
    <property type="entry name" value="GAF"/>
</dbReference>
<evidence type="ECO:0000313" key="3">
    <source>
        <dbReference type="EMBL" id="GAA6197675.1"/>
    </source>
</evidence>
<protein>
    <recommendedName>
        <fullName evidence="2">GAF domain-containing protein</fullName>
    </recommendedName>
</protein>
<dbReference type="Gene3D" id="3.30.450.40">
    <property type="match status" value="1"/>
</dbReference>
<dbReference type="SUPFAM" id="SSF55781">
    <property type="entry name" value="GAF domain-like"/>
    <property type="match status" value="1"/>
</dbReference>
<gene>
    <name evidence="3" type="ORF">NBRC116598_31200</name>
</gene>
<dbReference type="Pfam" id="PF01590">
    <property type="entry name" value="GAF"/>
    <property type="match status" value="1"/>
</dbReference>
<dbReference type="InterPro" id="IPR029016">
    <property type="entry name" value="GAF-like_dom_sf"/>
</dbReference>
<dbReference type="RefSeq" id="WP_353401386.1">
    <property type="nucleotide sequence ID" value="NZ_BAABWU010000014.1"/>
</dbReference>